<keyword evidence="5" id="KW-0687">Ribonucleoprotein</keyword>
<dbReference type="InterPro" id="IPR036935">
    <property type="entry name" value="Ribosomal_bL9_N_sf"/>
</dbReference>
<dbReference type="SUPFAM" id="SSF55653">
    <property type="entry name" value="Ribosomal protein L9 C-domain"/>
    <property type="match status" value="1"/>
</dbReference>
<dbReference type="GO" id="GO:1990904">
    <property type="term" value="C:ribonucleoprotein complex"/>
    <property type="evidence" value="ECO:0007669"/>
    <property type="project" value="UniProtKB-KW"/>
</dbReference>
<reference evidence="9" key="1">
    <citation type="submission" date="2020-05" db="EMBL/GenBank/DDBJ databases">
        <title>Phylogenomic resolution of chytrid fungi.</title>
        <authorList>
            <person name="Stajich J.E."/>
            <person name="Amses K."/>
            <person name="Simmons R."/>
            <person name="Seto K."/>
            <person name="Myers J."/>
            <person name="Bonds A."/>
            <person name="Quandt C.A."/>
            <person name="Barry K."/>
            <person name="Liu P."/>
            <person name="Grigoriev I."/>
            <person name="Longcore J.E."/>
            <person name="James T.Y."/>
        </authorList>
    </citation>
    <scope>NUCLEOTIDE SEQUENCE</scope>
    <source>
        <strain evidence="9">JEL0513</strain>
    </source>
</reference>
<comment type="similarity">
    <text evidence="1">Belongs to the bacterial ribosomal protein bL9 family.</text>
</comment>
<dbReference type="InterPro" id="IPR020069">
    <property type="entry name" value="Ribosomal_bL9_C"/>
</dbReference>
<dbReference type="PANTHER" id="PTHR21368">
    <property type="entry name" value="50S RIBOSOMAL PROTEIN L9"/>
    <property type="match status" value="1"/>
</dbReference>
<evidence type="ECO:0000256" key="6">
    <source>
        <dbReference type="ARBA" id="ARBA00035427"/>
    </source>
</evidence>
<keyword evidence="4" id="KW-0689">Ribosomal protein</keyword>
<dbReference type="Pfam" id="PF01281">
    <property type="entry name" value="Ribosomal_L9_N"/>
    <property type="match status" value="1"/>
</dbReference>
<dbReference type="GO" id="GO:0003735">
    <property type="term" value="F:structural constituent of ribosome"/>
    <property type="evidence" value="ECO:0007669"/>
    <property type="project" value="InterPro"/>
</dbReference>
<evidence type="ECO:0000313" key="10">
    <source>
        <dbReference type="Proteomes" id="UP001211907"/>
    </source>
</evidence>
<organism evidence="9 10">
    <name type="scientific">Physocladia obscura</name>
    <dbReference type="NCBI Taxonomy" id="109957"/>
    <lineage>
        <taxon>Eukaryota</taxon>
        <taxon>Fungi</taxon>
        <taxon>Fungi incertae sedis</taxon>
        <taxon>Chytridiomycota</taxon>
        <taxon>Chytridiomycota incertae sedis</taxon>
        <taxon>Chytridiomycetes</taxon>
        <taxon>Chytridiales</taxon>
        <taxon>Chytriomycetaceae</taxon>
        <taxon>Physocladia</taxon>
    </lineage>
</organism>
<proteinExistence type="inferred from homology"/>
<sequence>MPFRKPDIHVLLYEAIPGLGARGEIVQTSLGLARNYLIPFKLGYYVPRTKGRPIIPATWERKDDLGKDDIRFVLPAFYNPAQFTMQSTAAILGGKPKTSEQIQEASALSQISVLEFKRPLIDPKGKRTFGSVTAEDIAALLRDSHGISVDKADIVITLGKIKEIGDHQVTIKTPTSSQIPMTIKVVGE</sequence>
<feature type="domain" description="Ribosomal protein L9" evidence="7">
    <location>
        <begin position="9"/>
        <end position="46"/>
    </location>
</feature>
<dbReference type="InterPro" id="IPR020070">
    <property type="entry name" value="Ribosomal_bL9_N"/>
</dbReference>
<evidence type="ECO:0000313" key="9">
    <source>
        <dbReference type="EMBL" id="KAJ3123579.1"/>
    </source>
</evidence>
<dbReference type="EMBL" id="JADGJH010000729">
    <property type="protein sequence ID" value="KAJ3123579.1"/>
    <property type="molecule type" value="Genomic_DNA"/>
</dbReference>
<dbReference type="Pfam" id="PF03948">
    <property type="entry name" value="Ribosomal_L9_C"/>
    <property type="match status" value="1"/>
</dbReference>
<evidence type="ECO:0000256" key="5">
    <source>
        <dbReference type="ARBA" id="ARBA00023274"/>
    </source>
</evidence>
<dbReference type="AlphaFoldDB" id="A0AAD5T138"/>
<gene>
    <name evidence="9" type="ORF">HK100_011555</name>
</gene>
<dbReference type="GO" id="GO:0019843">
    <property type="term" value="F:rRNA binding"/>
    <property type="evidence" value="ECO:0007669"/>
    <property type="project" value="UniProtKB-KW"/>
</dbReference>
<comment type="caution">
    <text evidence="9">The sequence shown here is derived from an EMBL/GenBank/DDBJ whole genome shotgun (WGS) entry which is preliminary data.</text>
</comment>
<dbReference type="SUPFAM" id="SSF55658">
    <property type="entry name" value="L9 N-domain-like"/>
    <property type="match status" value="1"/>
</dbReference>
<dbReference type="Proteomes" id="UP001211907">
    <property type="component" value="Unassembled WGS sequence"/>
</dbReference>
<dbReference type="InterPro" id="IPR009027">
    <property type="entry name" value="Ribosomal_bL9/RNase_H1_N"/>
</dbReference>
<dbReference type="GO" id="GO:0005840">
    <property type="term" value="C:ribosome"/>
    <property type="evidence" value="ECO:0007669"/>
    <property type="project" value="UniProtKB-KW"/>
</dbReference>
<dbReference type="InterPro" id="IPR036791">
    <property type="entry name" value="Ribosomal_bL9_C_sf"/>
</dbReference>
<evidence type="ECO:0000259" key="7">
    <source>
        <dbReference type="Pfam" id="PF01281"/>
    </source>
</evidence>
<evidence type="ECO:0000256" key="3">
    <source>
        <dbReference type="ARBA" id="ARBA00022884"/>
    </source>
</evidence>
<evidence type="ECO:0000256" key="1">
    <source>
        <dbReference type="ARBA" id="ARBA00010605"/>
    </source>
</evidence>
<dbReference type="Gene3D" id="3.10.430.100">
    <property type="entry name" value="Ribosomal protein L9, C-terminal domain"/>
    <property type="match status" value="1"/>
</dbReference>
<evidence type="ECO:0000256" key="2">
    <source>
        <dbReference type="ARBA" id="ARBA00022730"/>
    </source>
</evidence>
<feature type="domain" description="Large ribosomal subunit protein bL9 C-terminal" evidence="8">
    <location>
        <begin position="107"/>
        <end position="186"/>
    </location>
</feature>
<name>A0AAD5T138_9FUNG</name>
<protein>
    <recommendedName>
        <fullName evidence="6">50S ribosomal protein L9, chloroplastic</fullName>
    </recommendedName>
</protein>
<keyword evidence="10" id="KW-1185">Reference proteome</keyword>
<keyword evidence="2" id="KW-0699">rRNA-binding</keyword>
<evidence type="ECO:0000256" key="4">
    <source>
        <dbReference type="ARBA" id="ARBA00022980"/>
    </source>
</evidence>
<keyword evidence="3" id="KW-0694">RNA-binding</keyword>
<dbReference type="Gene3D" id="3.40.5.10">
    <property type="entry name" value="Ribosomal protein L9, N-terminal domain"/>
    <property type="match status" value="1"/>
</dbReference>
<accession>A0AAD5T138</accession>
<dbReference type="GO" id="GO:0006412">
    <property type="term" value="P:translation"/>
    <property type="evidence" value="ECO:0007669"/>
    <property type="project" value="InterPro"/>
</dbReference>
<evidence type="ECO:0000259" key="8">
    <source>
        <dbReference type="Pfam" id="PF03948"/>
    </source>
</evidence>
<dbReference type="InterPro" id="IPR000244">
    <property type="entry name" value="Ribosomal_bL9"/>
</dbReference>